<dbReference type="EMBL" id="VIEB01000216">
    <property type="protein sequence ID" value="TQE00369.1"/>
    <property type="molecule type" value="Genomic_DNA"/>
</dbReference>
<dbReference type="STRING" id="106549.A0A540MNL3"/>
<protein>
    <submittedName>
        <fullName evidence="1">Uncharacterized protein</fullName>
    </submittedName>
</protein>
<keyword evidence="2" id="KW-1185">Reference proteome</keyword>
<organism evidence="1 2">
    <name type="scientific">Malus baccata</name>
    <name type="common">Siberian crab apple</name>
    <name type="synonym">Pyrus baccata</name>
    <dbReference type="NCBI Taxonomy" id="106549"/>
    <lineage>
        <taxon>Eukaryota</taxon>
        <taxon>Viridiplantae</taxon>
        <taxon>Streptophyta</taxon>
        <taxon>Embryophyta</taxon>
        <taxon>Tracheophyta</taxon>
        <taxon>Spermatophyta</taxon>
        <taxon>Magnoliopsida</taxon>
        <taxon>eudicotyledons</taxon>
        <taxon>Gunneridae</taxon>
        <taxon>Pentapetalae</taxon>
        <taxon>rosids</taxon>
        <taxon>fabids</taxon>
        <taxon>Rosales</taxon>
        <taxon>Rosaceae</taxon>
        <taxon>Amygdaloideae</taxon>
        <taxon>Maleae</taxon>
        <taxon>Malus</taxon>
    </lineage>
</organism>
<dbReference type="AlphaFoldDB" id="A0A540MNL3"/>
<evidence type="ECO:0000313" key="1">
    <source>
        <dbReference type="EMBL" id="TQE00369.1"/>
    </source>
</evidence>
<sequence>MNMKLKVVFFLQPQTKTGSSFNQFLGIKGAYQETWAPKFSYTQKHIEAITFIKGCWKSHLPSTVEGQLKNEIMSKPDLFVTPHPELPLALLDEMTIELPTTVQLSKH</sequence>
<accession>A0A540MNL3</accession>
<evidence type="ECO:0000313" key="2">
    <source>
        <dbReference type="Proteomes" id="UP000315295"/>
    </source>
</evidence>
<dbReference type="Proteomes" id="UP000315295">
    <property type="component" value="Unassembled WGS sequence"/>
</dbReference>
<reference evidence="1 2" key="1">
    <citation type="journal article" date="2019" name="G3 (Bethesda)">
        <title>Sequencing of a Wild Apple (Malus baccata) Genome Unravels the Differences Between Cultivated and Wild Apple Species Regarding Disease Resistance and Cold Tolerance.</title>
        <authorList>
            <person name="Chen X."/>
        </authorList>
    </citation>
    <scope>NUCLEOTIDE SEQUENCE [LARGE SCALE GENOMIC DNA]</scope>
    <source>
        <strain evidence="2">cv. Shandingzi</strain>
        <tissue evidence="1">Leaves</tissue>
    </source>
</reference>
<proteinExistence type="predicted"/>
<gene>
    <name evidence="1" type="ORF">C1H46_014005</name>
</gene>
<comment type="caution">
    <text evidence="1">The sequence shown here is derived from an EMBL/GenBank/DDBJ whole genome shotgun (WGS) entry which is preliminary data.</text>
</comment>
<name>A0A540MNL3_MALBA</name>